<accession>A0A136ITA4</accession>
<feature type="region of interest" description="Disordered" evidence="1">
    <location>
        <begin position="229"/>
        <end position="249"/>
    </location>
</feature>
<name>A0A136ITA4_9PEZI</name>
<dbReference type="EMBL" id="KQ964259">
    <property type="protein sequence ID" value="KXJ88107.1"/>
    <property type="molecule type" value="Genomic_DNA"/>
</dbReference>
<dbReference type="Proteomes" id="UP000070501">
    <property type="component" value="Unassembled WGS sequence"/>
</dbReference>
<organism evidence="2 3">
    <name type="scientific">Microdochium bolleyi</name>
    <dbReference type="NCBI Taxonomy" id="196109"/>
    <lineage>
        <taxon>Eukaryota</taxon>
        <taxon>Fungi</taxon>
        <taxon>Dikarya</taxon>
        <taxon>Ascomycota</taxon>
        <taxon>Pezizomycotina</taxon>
        <taxon>Sordariomycetes</taxon>
        <taxon>Xylariomycetidae</taxon>
        <taxon>Xylariales</taxon>
        <taxon>Microdochiaceae</taxon>
        <taxon>Microdochium</taxon>
    </lineage>
</organism>
<dbReference type="InParanoid" id="A0A136ITA4"/>
<evidence type="ECO:0000256" key="1">
    <source>
        <dbReference type="SAM" id="MobiDB-lite"/>
    </source>
</evidence>
<dbReference type="AlphaFoldDB" id="A0A136ITA4"/>
<sequence>MASSQPDSAFLTRLPLEIRNEIYEIYTLKLLEKTAHDNASYKRSGYEYISTLMSGMVGNKTKRLCPPLLKTCKMVAREYTAAASKHALIIYETPVGDESCWLAMIRKVTIGGAKNAQLRHIRVVWKLAIQYVDDAPMPEVMYECTLERALGGSAPNLTTIQYEQFDIGARKTCDDMCVLTAMEDTLDYFLESAVKDHSPERLELIGRFREQWIDAVEKEHEQLQVRRGRLLDPEDKGTEDSVELCEPSH</sequence>
<feature type="compositionally biased region" description="Basic and acidic residues" evidence="1">
    <location>
        <begin position="229"/>
        <end position="239"/>
    </location>
</feature>
<protein>
    <recommendedName>
        <fullName evidence="4">F-box domain-containing protein</fullName>
    </recommendedName>
</protein>
<keyword evidence="3" id="KW-1185">Reference proteome</keyword>
<evidence type="ECO:0008006" key="4">
    <source>
        <dbReference type="Google" id="ProtNLM"/>
    </source>
</evidence>
<proteinExistence type="predicted"/>
<evidence type="ECO:0000313" key="2">
    <source>
        <dbReference type="EMBL" id="KXJ88107.1"/>
    </source>
</evidence>
<gene>
    <name evidence="2" type="ORF">Micbo1qcDRAFT_207382</name>
</gene>
<dbReference type="OrthoDB" id="10480863at2759"/>
<evidence type="ECO:0000313" key="3">
    <source>
        <dbReference type="Proteomes" id="UP000070501"/>
    </source>
</evidence>
<reference evidence="3" key="1">
    <citation type="submission" date="2016-02" db="EMBL/GenBank/DDBJ databases">
        <title>Draft genome sequence of Microdochium bolleyi, a fungal endophyte of beachgrass.</title>
        <authorList>
            <consortium name="DOE Joint Genome Institute"/>
            <person name="David A.S."/>
            <person name="May G."/>
            <person name="Haridas S."/>
            <person name="Lim J."/>
            <person name="Wang M."/>
            <person name="Labutti K."/>
            <person name="Lipzen A."/>
            <person name="Barry K."/>
            <person name="Grigoriev I.V."/>
        </authorList>
    </citation>
    <scope>NUCLEOTIDE SEQUENCE [LARGE SCALE GENOMIC DNA]</scope>
    <source>
        <strain evidence="3">J235TASD1</strain>
    </source>
</reference>